<dbReference type="NCBIfam" id="TIGR01409">
    <property type="entry name" value="TAT_signal_seq"/>
    <property type="match status" value="1"/>
</dbReference>
<dbReference type="Proteomes" id="UP001597083">
    <property type="component" value="Unassembled WGS sequence"/>
</dbReference>
<dbReference type="InterPro" id="IPR006311">
    <property type="entry name" value="TAT_signal"/>
</dbReference>
<dbReference type="PROSITE" id="PS51318">
    <property type="entry name" value="TAT"/>
    <property type="match status" value="1"/>
</dbReference>
<name>A0ABW3CDJ0_9ACTN</name>
<reference evidence="2" key="1">
    <citation type="journal article" date="2019" name="Int. J. Syst. Evol. Microbiol.">
        <title>The Global Catalogue of Microorganisms (GCM) 10K type strain sequencing project: providing services to taxonomists for standard genome sequencing and annotation.</title>
        <authorList>
            <consortium name="The Broad Institute Genomics Platform"/>
            <consortium name="The Broad Institute Genome Sequencing Center for Infectious Disease"/>
            <person name="Wu L."/>
            <person name="Ma J."/>
        </authorList>
    </citation>
    <scope>NUCLEOTIDE SEQUENCE [LARGE SCALE GENOMIC DNA]</scope>
    <source>
        <strain evidence="2">JCM 31696</strain>
    </source>
</reference>
<keyword evidence="2" id="KW-1185">Reference proteome</keyword>
<sequence length="35" mass="3364">MATTDASEGTGGVSRRGFLARVGATGGAGAMFATM</sequence>
<evidence type="ECO:0000313" key="2">
    <source>
        <dbReference type="Proteomes" id="UP001597083"/>
    </source>
</evidence>
<gene>
    <name evidence="1" type="ORF">ACFQ07_07190</name>
</gene>
<organism evidence="1 2">
    <name type="scientific">Actinomadura adrarensis</name>
    <dbReference type="NCBI Taxonomy" id="1819600"/>
    <lineage>
        <taxon>Bacteria</taxon>
        <taxon>Bacillati</taxon>
        <taxon>Actinomycetota</taxon>
        <taxon>Actinomycetes</taxon>
        <taxon>Streptosporangiales</taxon>
        <taxon>Thermomonosporaceae</taxon>
        <taxon>Actinomadura</taxon>
    </lineage>
</organism>
<protein>
    <submittedName>
        <fullName evidence="1">Twin-arginine translocation signal domain-containing protein</fullName>
    </submittedName>
</protein>
<evidence type="ECO:0000313" key="1">
    <source>
        <dbReference type="EMBL" id="MFD0852000.1"/>
    </source>
</evidence>
<feature type="non-terminal residue" evidence="1">
    <location>
        <position position="35"/>
    </location>
</feature>
<comment type="caution">
    <text evidence="1">The sequence shown here is derived from an EMBL/GenBank/DDBJ whole genome shotgun (WGS) entry which is preliminary data.</text>
</comment>
<dbReference type="EMBL" id="JBHTIR010000971">
    <property type="protein sequence ID" value="MFD0852000.1"/>
    <property type="molecule type" value="Genomic_DNA"/>
</dbReference>
<accession>A0ABW3CDJ0</accession>
<proteinExistence type="predicted"/>
<dbReference type="InterPro" id="IPR019546">
    <property type="entry name" value="TAT_signal_bac_arc"/>
</dbReference>